<dbReference type="AlphaFoldDB" id="A0AAW1P408"/>
<dbReference type="SUPFAM" id="SSF50249">
    <property type="entry name" value="Nucleic acid-binding proteins"/>
    <property type="match status" value="1"/>
</dbReference>
<evidence type="ECO:0000313" key="8">
    <source>
        <dbReference type="EMBL" id="KAK9803653.1"/>
    </source>
</evidence>
<dbReference type="Proteomes" id="UP001489004">
    <property type="component" value="Unassembled WGS sequence"/>
</dbReference>
<sequence>MFFVLELDKEIELPPRFFGPRLRETLEQKLHSEVEGTCSGAYGFIICVVSTESVSKGIIREGTGSASFNVKYKCVVFRPFRGEVLDAVVTQVNKVGFFAEAGPLQIFVSSHLIPEDFELTTADEPSFVSADGEVRIQLGSEVRLRVVGTRIDASDIFCVGTIKEDYLGVIGDPQA</sequence>
<dbReference type="GO" id="GO:0045948">
    <property type="term" value="P:positive regulation of translational initiation"/>
    <property type="evidence" value="ECO:0007669"/>
    <property type="project" value="TreeGrafter"/>
</dbReference>
<evidence type="ECO:0000256" key="2">
    <source>
        <dbReference type="ARBA" id="ARBA00009307"/>
    </source>
</evidence>
<evidence type="ECO:0000256" key="1">
    <source>
        <dbReference type="ARBA" id="ARBA00004123"/>
    </source>
</evidence>
<dbReference type="EMBL" id="JALJOR010000020">
    <property type="protein sequence ID" value="KAK9803653.1"/>
    <property type="molecule type" value="Genomic_DNA"/>
</dbReference>
<feature type="domain" description="RNA polymerase Rpb7-like N-terminal" evidence="7">
    <location>
        <begin position="11"/>
        <end position="64"/>
    </location>
</feature>
<dbReference type="InterPro" id="IPR036898">
    <property type="entry name" value="RNA_pol_Rpb7-like_N_sf"/>
</dbReference>
<dbReference type="InterPro" id="IPR003029">
    <property type="entry name" value="S1_domain"/>
</dbReference>
<dbReference type="FunFam" id="2.40.50.140:FF:000043">
    <property type="entry name" value="DNA-directed RNA polymerase II subunit RPB7"/>
    <property type="match status" value="1"/>
</dbReference>
<keyword evidence="3" id="KW-0240">DNA-directed RNA polymerase</keyword>
<name>A0AAW1P408_9CHLO</name>
<dbReference type="InterPro" id="IPR045113">
    <property type="entry name" value="Rpb7-like"/>
</dbReference>
<evidence type="ECO:0000256" key="3">
    <source>
        <dbReference type="ARBA" id="ARBA00022478"/>
    </source>
</evidence>
<dbReference type="Pfam" id="PF00575">
    <property type="entry name" value="S1"/>
    <property type="match status" value="1"/>
</dbReference>
<protein>
    <recommendedName>
        <fullName evidence="10">DNA-directed RNA polymerase II subunit RPB7</fullName>
    </recommendedName>
</protein>
<keyword evidence="9" id="KW-1185">Reference proteome</keyword>
<organism evidence="8 9">
    <name type="scientific">[Myrmecia] bisecta</name>
    <dbReference type="NCBI Taxonomy" id="41462"/>
    <lineage>
        <taxon>Eukaryota</taxon>
        <taxon>Viridiplantae</taxon>
        <taxon>Chlorophyta</taxon>
        <taxon>core chlorophytes</taxon>
        <taxon>Trebouxiophyceae</taxon>
        <taxon>Trebouxiales</taxon>
        <taxon>Trebouxiaceae</taxon>
        <taxon>Myrmecia</taxon>
    </lineage>
</organism>
<evidence type="ECO:0000313" key="9">
    <source>
        <dbReference type="Proteomes" id="UP001489004"/>
    </source>
</evidence>
<dbReference type="GO" id="GO:0060213">
    <property type="term" value="P:positive regulation of nuclear-transcribed mRNA poly(A) tail shortening"/>
    <property type="evidence" value="ECO:0007669"/>
    <property type="project" value="TreeGrafter"/>
</dbReference>
<comment type="similarity">
    <text evidence="2">Belongs to the eukaryotic RPB7/RPC8 RNA polymerase subunit family.</text>
</comment>
<dbReference type="InterPro" id="IPR005576">
    <property type="entry name" value="Rpb7-like_N"/>
</dbReference>
<comment type="caution">
    <text evidence="8">The sequence shown here is derived from an EMBL/GenBank/DDBJ whole genome shotgun (WGS) entry which is preliminary data.</text>
</comment>
<dbReference type="Gene3D" id="3.30.1490.120">
    <property type="entry name" value="RNA polymerase Rpb7-like, N-terminal domain"/>
    <property type="match status" value="1"/>
</dbReference>
<evidence type="ECO:0000256" key="4">
    <source>
        <dbReference type="ARBA" id="ARBA00023163"/>
    </source>
</evidence>
<evidence type="ECO:0000259" key="6">
    <source>
        <dbReference type="Pfam" id="PF00575"/>
    </source>
</evidence>
<evidence type="ECO:0008006" key="10">
    <source>
        <dbReference type="Google" id="ProtNLM"/>
    </source>
</evidence>
<dbReference type="Pfam" id="PF03876">
    <property type="entry name" value="SHS2_Rpb7-N"/>
    <property type="match status" value="1"/>
</dbReference>
<keyword evidence="4" id="KW-0804">Transcription</keyword>
<dbReference type="GO" id="GO:0003697">
    <property type="term" value="F:single-stranded DNA binding"/>
    <property type="evidence" value="ECO:0007669"/>
    <property type="project" value="TreeGrafter"/>
</dbReference>
<dbReference type="GO" id="GO:0006367">
    <property type="term" value="P:transcription initiation at RNA polymerase II promoter"/>
    <property type="evidence" value="ECO:0007669"/>
    <property type="project" value="TreeGrafter"/>
</dbReference>
<dbReference type="GO" id="GO:0005665">
    <property type="term" value="C:RNA polymerase II, core complex"/>
    <property type="evidence" value="ECO:0007669"/>
    <property type="project" value="TreeGrafter"/>
</dbReference>
<keyword evidence="5" id="KW-0539">Nucleus</keyword>
<comment type="subcellular location">
    <subcellularLocation>
        <location evidence="1">Nucleus</location>
    </subcellularLocation>
</comment>
<dbReference type="FunFam" id="3.30.1490.120:FF:000001">
    <property type="entry name" value="DNA-directed RNA polymerase II subunit RPB7"/>
    <property type="match status" value="1"/>
</dbReference>
<dbReference type="InterPro" id="IPR012340">
    <property type="entry name" value="NA-bd_OB-fold"/>
</dbReference>
<dbReference type="CDD" id="cd04329">
    <property type="entry name" value="RNAP_II_Rpb7_N"/>
    <property type="match status" value="1"/>
</dbReference>
<accession>A0AAW1P408</accession>
<dbReference type="PANTHER" id="PTHR12709">
    <property type="entry name" value="DNA-DIRECTED RNA POLYMERASE II, III"/>
    <property type="match status" value="1"/>
</dbReference>
<dbReference type="GO" id="GO:0000932">
    <property type="term" value="C:P-body"/>
    <property type="evidence" value="ECO:0007669"/>
    <property type="project" value="TreeGrafter"/>
</dbReference>
<feature type="domain" description="S1 motif" evidence="6">
    <location>
        <begin position="79"/>
        <end position="154"/>
    </location>
</feature>
<dbReference type="GO" id="GO:0003727">
    <property type="term" value="F:single-stranded RNA binding"/>
    <property type="evidence" value="ECO:0007669"/>
    <property type="project" value="TreeGrafter"/>
</dbReference>
<reference evidence="8 9" key="1">
    <citation type="journal article" date="2024" name="Nat. Commun.">
        <title>Phylogenomics reveals the evolutionary origins of lichenization in chlorophyte algae.</title>
        <authorList>
            <person name="Puginier C."/>
            <person name="Libourel C."/>
            <person name="Otte J."/>
            <person name="Skaloud P."/>
            <person name="Haon M."/>
            <person name="Grisel S."/>
            <person name="Petersen M."/>
            <person name="Berrin J.G."/>
            <person name="Delaux P.M."/>
            <person name="Dal Grande F."/>
            <person name="Keller J."/>
        </authorList>
    </citation>
    <scope>NUCLEOTIDE SEQUENCE [LARGE SCALE GENOMIC DNA]</scope>
    <source>
        <strain evidence="8 9">SAG 2043</strain>
    </source>
</reference>
<dbReference type="PANTHER" id="PTHR12709:SF4">
    <property type="entry name" value="DNA-DIRECTED RNA POLYMERASE II SUBUNIT RPB7"/>
    <property type="match status" value="1"/>
</dbReference>
<evidence type="ECO:0000256" key="5">
    <source>
        <dbReference type="ARBA" id="ARBA00023242"/>
    </source>
</evidence>
<proteinExistence type="inferred from homology"/>
<dbReference type="Gene3D" id="2.40.50.140">
    <property type="entry name" value="Nucleic acid-binding proteins"/>
    <property type="match status" value="1"/>
</dbReference>
<evidence type="ECO:0000259" key="7">
    <source>
        <dbReference type="Pfam" id="PF03876"/>
    </source>
</evidence>
<dbReference type="CDD" id="cd04462">
    <property type="entry name" value="S1_RNAPII_Rpb7"/>
    <property type="match status" value="1"/>
</dbReference>
<gene>
    <name evidence="8" type="ORF">WJX72_008490</name>
</gene>
<dbReference type="GO" id="GO:0031369">
    <property type="term" value="F:translation initiation factor binding"/>
    <property type="evidence" value="ECO:0007669"/>
    <property type="project" value="TreeGrafter"/>
</dbReference>
<dbReference type="SUPFAM" id="SSF88798">
    <property type="entry name" value="N-terminal, heterodimerisation domain of RBP7 (RpoE)"/>
    <property type="match status" value="1"/>
</dbReference>